<comment type="caution">
    <text evidence="1">The sequence shown here is derived from an EMBL/GenBank/DDBJ whole genome shotgun (WGS) entry which is preliminary data.</text>
</comment>
<dbReference type="OrthoDB" id="3980667at2759"/>
<evidence type="ECO:0000313" key="2">
    <source>
        <dbReference type="Proteomes" id="UP000769528"/>
    </source>
</evidence>
<reference evidence="1" key="1">
    <citation type="journal article" date="2021" name="Open Biol.">
        <title>Shared evolutionary footprints suggest mitochondrial oxidative damage underlies multiple complex I losses in fungi.</title>
        <authorList>
            <person name="Schikora-Tamarit M.A."/>
            <person name="Marcet-Houben M."/>
            <person name="Nosek J."/>
            <person name="Gabaldon T."/>
        </authorList>
    </citation>
    <scope>NUCLEOTIDE SEQUENCE</scope>
    <source>
        <strain evidence="1">CBS6341</strain>
    </source>
</reference>
<dbReference type="EMBL" id="JAEUBF010001103">
    <property type="protein sequence ID" value="KAH3672914.1"/>
    <property type="molecule type" value="Genomic_DNA"/>
</dbReference>
<gene>
    <name evidence="1" type="ORF">WICMUC_004001</name>
</gene>
<organism evidence="1 2">
    <name type="scientific">Wickerhamomyces mucosus</name>
    <dbReference type="NCBI Taxonomy" id="1378264"/>
    <lineage>
        <taxon>Eukaryota</taxon>
        <taxon>Fungi</taxon>
        <taxon>Dikarya</taxon>
        <taxon>Ascomycota</taxon>
        <taxon>Saccharomycotina</taxon>
        <taxon>Saccharomycetes</taxon>
        <taxon>Phaffomycetales</taxon>
        <taxon>Wickerhamomycetaceae</taxon>
        <taxon>Wickerhamomyces</taxon>
    </lineage>
</organism>
<accession>A0A9P8PKD8</accession>
<dbReference type="Proteomes" id="UP000769528">
    <property type="component" value="Unassembled WGS sequence"/>
</dbReference>
<sequence>MVVIQNEYNGDHFGSYSTSNQIFIRSTINNDQNNDNNNENRSYIKYRPTNTLIHQIQDNDNNRYYSDKTPQIKEIPRSNSKKVIKHERKPSNQLFRHPTILSTLNELSPKNSINLQNRSNGSINRKISIKRTKRSMFNKFEIKTKFFYPKNNINSNIKRGKYRNLKELNSNLNYINIDSSMSKELVLNQFIQSFQISNKELIKFNPILNKSFKSITVDSKNNYILYTPISTGKNSIISKFENHINNELIKLGVSTNTTTTTNSNSNSNFTEIKSKFRNSITLPQNSYQNNYKDSKLFRTNSLPINFKAKRTENYIKLWNLYYKRVITNRIKFRLQNHLGNDSNYNDCSSISTEFFLNASLQSNNSNNTKNFYNQRKKNSNDNIIDSLDDLMMEMNSIVSSL</sequence>
<protein>
    <submittedName>
        <fullName evidence="1">Uncharacterized protein</fullName>
    </submittedName>
</protein>
<dbReference type="AlphaFoldDB" id="A0A9P8PKD8"/>
<keyword evidence="2" id="KW-1185">Reference proteome</keyword>
<evidence type="ECO:0000313" key="1">
    <source>
        <dbReference type="EMBL" id="KAH3672914.1"/>
    </source>
</evidence>
<reference evidence="1" key="2">
    <citation type="submission" date="2021-01" db="EMBL/GenBank/DDBJ databases">
        <authorList>
            <person name="Schikora-Tamarit M.A."/>
        </authorList>
    </citation>
    <scope>NUCLEOTIDE SEQUENCE</scope>
    <source>
        <strain evidence="1">CBS6341</strain>
    </source>
</reference>
<proteinExistence type="predicted"/>
<name>A0A9P8PKD8_9ASCO</name>